<protein>
    <submittedName>
        <fullName evidence="9">Uncharacterized protein</fullName>
    </submittedName>
</protein>
<keyword evidence="2" id="KW-0805">Transcription regulation</keyword>
<dbReference type="InterPro" id="IPR014284">
    <property type="entry name" value="RNA_pol_sigma-70_dom"/>
</dbReference>
<dbReference type="EMBL" id="CP008953">
    <property type="protein sequence ID" value="AIG75813.1"/>
    <property type="molecule type" value="Genomic_DNA"/>
</dbReference>
<reference evidence="9 10" key="1">
    <citation type="journal article" date="2014" name="J. Biotechnol.">
        <title>Complete genome sequence of the actinobacterium Amycolatopsis japonica MG417-CF17(T) (=DSM 44213T) producing (S,S)-N,N'-ethylenediaminedisuccinic acid.</title>
        <authorList>
            <person name="Stegmann E."/>
            <person name="Albersmeier A."/>
            <person name="Spohn M."/>
            <person name="Gert H."/>
            <person name="Weber T."/>
            <person name="Wohlleben W."/>
            <person name="Kalinowski J."/>
            <person name="Ruckert C."/>
        </authorList>
    </citation>
    <scope>NUCLEOTIDE SEQUENCE [LARGE SCALE GENOMIC DNA]</scope>
    <source>
        <strain evidence="10">MG417-CF17 (DSM 44213)</strain>
    </source>
</reference>
<dbReference type="PANTHER" id="PTHR43133:SF58">
    <property type="entry name" value="ECF RNA POLYMERASE SIGMA FACTOR SIGD"/>
    <property type="match status" value="1"/>
</dbReference>
<evidence type="ECO:0000256" key="4">
    <source>
        <dbReference type="ARBA" id="ARBA00023125"/>
    </source>
</evidence>
<evidence type="ECO:0000259" key="7">
    <source>
        <dbReference type="Pfam" id="PF04542"/>
    </source>
</evidence>
<keyword evidence="5" id="KW-0804">Transcription</keyword>
<dbReference type="HOGENOM" id="CLU_047691_10_1_11"/>
<keyword evidence="3" id="KW-0731">Sigma factor</keyword>
<dbReference type="Gene3D" id="1.10.10.10">
    <property type="entry name" value="Winged helix-like DNA-binding domain superfamily/Winged helix DNA-binding domain"/>
    <property type="match status" value="1"/>
</dbReference>
<dbReference type="RefSeq" id="WP_038511698.1">
    <property type="nucleotide sequence ID" value="NZ_CP008953.1"/>
</dbReference>
<dbReference type="InterPro" id="IPR007630">
    <property type="entry name" value="RNA_pol_sigma70_r4"/>
</dbReference>
<feature type="region of interest" description="Disordered" evidence="6">
    <location>
        <begin position="1"/>
        <end position="24"/>
    </location>
</feature>
<dbReference type="NCBIfam" id="TIGR02937">
    <property type="entry name" value="sigma70-ECF"/>
    <property type="match status" value="1"/>
</dbReference>
<feature type="domain" description="RNA polymerase sigma-70 region 4" evidence="8">
    <location>
        <begin position="152"/>
        <end position="201"/>
    </location>
</feature>
<dbReference type="InterPro" id="IPR039425">
    <property type="entry name" value="RNA_pol_sigma-70-like"/>
</dbReference>
<keyword evidence="10" id="KW-1185">Reference proteome</keyword>
<dbReference type="Pfam" id="PF04545">
    <property type="entry name" value="Sigma70_r4"/>
    <property type="match status" value="1"/>
</dbReference>
<proteinExistence type="inferred from homology"/>
<dbReference type="KEGG" id="aja:AJAP_14675"/>
<evidence type="ECO:0000256" key="1">
    <source>
        <dbReference type="ARBA" id="ARBA00010641"/>
    </source>
</evidence>
<accession>A0A075US65</accession>
<dbReference type="eggNOG" id="COG1595">
    <property type="taxonomic scope" value="Bacteria"/>
</dbReference>
<keyword evidence="4" id="KW-0238">DNA-binding</keyword>
<feature type="domain" description="RNA polymerase sigma-70 region 2" evidence="7">
    <location>
        <begin position="49"/>
        <end position="116"/>
    </location>
</feature>
<dbReference type="Gene3D" id="1.10.1740.10">
    <property type="match status" value="1"/>
</dbReference>
<dbReference type="GO" id="GO:0006352">
    <property type="term" value="P:DNA-templated transcription initiation"/>
    <property type="evidence" value="ECO:0007669"/>
    <property type="project" value="InterPro"/>
</dbReference>
<evidence type="ECO:0000256" key="3">
    <source>
        <dbReference type="ARBA" id="ARBA00023082"/>
    </source>
</evidence>
<dbReference type="PANTHER" id="PTHR43133">
    <property type="entry name" value="RNA POLYMERASE ECF-TYPE SIGMA FACTO"/>
    <property type="match status" value="1"/>
</dbReference>
<dbReference type="GO" id="GO:0016987">
    <property type="term" value="F:sigma factor activity"/>
    <property type="evidence" value="ECO:0007669"/>
    <property type="project" value="UniProtKB-KW"/>
</dbReference>
<evidence type="ECO:0000313" key="9">
    <source>
        <dbReference type="EMBL" id="AIG75813.1"/>
    </source>
</evidence>
<dbReference type="InterPro" id="IPR036388">
    <property type="entry name" value="WH-like_DNA-bd_sf"/>
</dbReference>
<evidence type="ECO:0000256" key="2">
    <source>
        <dbReference type="ARBA" id="ARBA00023015"/>
    </source>
</evidence>
<dbReference type="SUPFAM" id="SSF88659">
    <property type="entry name" value="Sigma3 and sigma4 domains of RNA polymerase sigma factors"/>
    <property type="match status" value="1"/>
</dbReference>
<dbReference type="Proteomes" id="UP000028492">
    <property type="component" value="Chromosome"/>
</dbReference>
<dbReference type="SUPFAM" id="SSF88946">
    <property type="entry name" value="Sigma2 domain of RNA polymerase sigma factors"/>
    <property type="match status" value="1"/>
</dbReference>
<evidence type="ECO:0000313" key="10">
    <source>
        <dbReference type="Proteomes" id="UP000028492"/>
    </source>
</evidence>
<dbReference type="InterPro" id="IPR007627">
    <property type="entry name" value="RNA_pol_sigma70_r2"/>
</dbReference>
<dbReference type="Pfam" id="PF04542">
    <property type="entry name" value="Sigma70_r2"/>
    <property type="match status" value="1"/>
</dbReference>
<dbReference type="AlphaFoldDB" id="A0A075US65"/>
<evidence type="ECO:0000256" key="5">
    <source>
        <dbReference type="ARBA" id="ARBA00023163"/>
    </source>
</evidence>
<gene>
    <name evidence="9" type="ORF">AJAP_14675</name>
</gene>
<sequence length="229" mass="25109">MDEVAPSTVPADSRAADTAGRLPNPDSRLVRAAVAGDPDALRELTRFLSPHVFRYCASRLGTAGTGACDAQDCAQEVLQAMLIALPRYRYRPDRFLAFVLGIAGHKVADLHRRRSREPVACVPEIGDGLTAWARRDPDEIERLEHRLQAGVLLARLPMPHRQVLALRFVFGLSAEETAERLGLPSAGAVRAAQFRALARLRVLLTERNARYASDVPIIGQIPEPELVPV</sequence>
<dbReference type="STRING" id="208439.AJAP_14675"/>
<comment type="similarity">
    <text evidence="1">Belongs to the sigma-70 factor family. ECF subfamily.</text>
</comment>
<evidence type="ECO:0000259" key="8">
    <source>
        <dbReference type="Pfam" id="PF04545"/>
    </source>
</evidence>
<dbReference type="InterPro" id="IPR013325">
    <property type="entry name" value="RNA_pol_sigma_r2"/>
</dbReference>
<organism evidence="9 10">
    <name type="scientific">Amycolatopsis japonica</name>
    <dbReference type="NCBI Taxonomy" id="208439"/>
    <lineage>
        <taxon>Bacteria</taxon>
        <taxon>Bacillati</taxon>
        <taxon>Actinomycetota</taxon>
        <taxon>Actinomycetes</taxon>
        <taxon>Pseudonocardiales</taxon>
        <taxon>Pseudonocardiaceae</taxon>
        <taxon>Amycolatopsis</taxon>
        <taxon>Amycolatopsis japonica group</taxon>
    </lineage>
</organism>
<dbReference type="InterPro" id="IPR013324">
    <property type="entry name" value="RNA_pol_sigma_r3/r4-like"/>
</dbReference>
<dbReference type="CDD" id="cd06171">
    <property type="entry name" value="Sigma70_r4"/>
    <property type="match status" value="1"/>
</dbReference>
<evidence type="ECO:0000256" key="6">
    <source>
        <dbReference type="SAM" id="MobiDB-lite"/>
    </source>
</evidence>
<name>A0A075US65_9PSEU</name>
<dbReference type="GO" id="GO:0003677">
    <property type="term" value="F:DNA binding"/>
    <property type="evidence" value="ECO:0007669"/>
    <property type="project" value="UniProtKB-KW"/>
</dbReference>